<sequence>MNKLIVAIFWLISLFVVFCLGKNAGSNKAYLESSISLDSNTAANTDKTDDPFLVDTALSDTGSQQVVSTSHAESSHLDAHIQTIQQEKQALINELNKVRQQLILAESKLQALDKSIESPETTEIVSMDEVKTYLSSPFDAALLHSHKLMHKQFKKLHEEPRDESWSIITEQHISDFFITHDLAGQVLLDAVTCKQTLCEIRGFELEEKAWETVMSDIMAQPWWTFKNSHSTTQNNAEHGTFFYALVSKAVL</sequence>
<feature type="coiled-coil region" evidence="1">
    <location>
        <begin position="81"/>
        <end position="115"/>
    </location>
</feature>
<evidence type="ECO:0000313" key="2">
    <source>
        <dbReference type="EMBL" id="TMP79480.1"/>
    </source>
</evidence>
<evidence type="ECO:0000313" key="3">
    <source>
        <dbReference type="Proteomes" id="UP000307362"/>
    </source>
</evidence>
<proteinExistence type="predicted"/>
<dbReference type="Proteomes" id="UP000307362">
    <property type="component" value="Unassembled WGS sequence"/>
</dbReference>
<reference evidence="3" key="2">
    <citation type="submission" date="2019-06" db="EMBL/GenBank/DDBJ databases">
        <title>Co-occurence of chitin degradation, pigmentation and bioactivity in marine Pseudoalteromonas.</title>
        <authorList>
            <person name="Sonnenschein E.C."/>
            <person name="Bech P.K."/>
        </authorList>
    </citation>
    <scope>NUCLEOTIDE SEQUENCE [LARGE SCALE GENOMIC DNA]</scope>
    <source>
        <strain evidence="3">S1189</strain>
    </source>
</reference>
<dbReference type="RefSeq" id="WP_138568154.1">
    <property type="nucleotide sequence ID" value="NZ_PNCM01000029.1"/>
</dbReference>
<keyword evidence="1" id="KW-0175">Coiled coil</keyword>
<name>A0A5S3YRF1_9GAMM</name>
<organism evidence="2 3">
    <name type="scientific">Pseudoalteromonas phenolica</name>
    <dbReference type="NCBI Taxonomy" id="161398"/>
    <lineage>
        <taxon>Bacteria</taxon>
        <taxon>Pseudomonadati</taxon>
        <taxon>Pseudomonadota</taxon>
        <taxon>Gammaproteobacteria</taxon>
        <taxon>Alteromonadales</taxon>
        <taxon>Pseudoalteromonadaceae</taxon>
        <taxon>Pseudoalteromonas</taxon>
    </lineage>
</organism>
<protein>
    <submittedName>
        <fullName evidence="2">Uncharacterized protein</fullName>
    </submittedName>
</protein>
<comment type="caution">
    <text evidence="2">The sequence shown here is derived from an EMBL/GenBank/DDBJ whole genome shotgun (WGS) entry which is preliminary data.</text>
</comment>
<dbReference type="AlphaFoldDB" id="A0A5S3YRF1"/>
<evidence type="ECO:0000256" key="1">
    <source>
        <dbReference type="SAM" id="Coils"/>
    </source>
</evidence>
<dbReference type="OrthoDB" id="9801479at2"/>
<dbReference type="EMBL" id="PNCM01000029">
    <property type="protein sequence ID" value="TMP79480.1"/>
    <property type="molecule type" value="Genomic_DNA"/>
</dbReference>
<accession>A0A5S3YRF1</accession>
<reference evidence="2 3" key="1">
    <citation type="submission" date="2017-12" db="EMBL/GenBank/DDBJ databases">
        <authorList>
            <person name="Paulsen S."/>
            <person name="Gram L.K."/>
        </authorList>
    </citation>
    <scope>NUCLEOTIDE SEQUENCE [LARGE SCALE GENOMIC DNA]</scope>
    <source>
        <strain evidence="2 3">S1189</strain>
    </source>
</reference>
<gene>
    <name evidence="2" type="ORF">CWB73_13735</name>
</gene>